<evidence type="ECO:0000313" key="2">
    <source>
        <dbReference type="Proteomes" id="UP000023430"/>
    </source>
</evidence>
<dbReference type="AlphaFoldDB" id="X7F4P7"/>
<dbReference type="STRING" id="1449351.RISW2_11380"/>
<keyword evidence="2" id="KW-1185">Reference proteome</keyword>
<proteinExistence type="predicted"/>
<dbReference type="PATRIC" id="fig|1449351.3.peg.3337"/>
<dbReference type="eggNOG" id="ENOG50339RZ">
    <property type="taxonomic scope" value="Bacteria"/>
</dbReference>
<dbReference type="GO" id="GO:0003743">
    <property type="term" value="F:translation initiation factor activity"/>
    <property type="evidence" value="ECO:0007669"/>
    <property type="project" value="UniProtKB-KW"/>
</dbReference>
<keyword evidence="1" id="KW-0396">Initiation factor</keyword>
<accession>X7F4P7</accession>
<sequence>MLRTIILGSCVSVQGILERTLPDGRIAIRVGKKLFVGLPVVSRAV</sequence>
<dbReference type="EMBL" id="JAME01000027">
    <property type="protein sequence ID" value="ETX27795.1"/>
    <property type="molecule type" value="Genomic_DNA"/>
</dbReference>
<gene>
    <name evidence="1" type="ORF">RISW2_11380</name>
</gene>
<evidence type="ECO:0000313" key="1">
    <source>
        <dbReference type="EMBL" id="ETX27795.1"/>
    </source>
</evidence>
<name>X7F4P7_9RHOB</name>
<protein>
    <submittedName>
        <fullName evidence="1">Translation initiation factor 2</fullName>
    </submittedName>
</protein>
<dbReference type="Proteomes" id="UP000023430">
    <property type="component" value="Unassembled WGS sequence"/>
</dbReference>
<reference evidence="1 2" key="1">
    <citation type="submission" date="2014-01" db="EMBL/GenBank/DDBJ databases">
        <title>Roseivivax isoporae LMG 25204 Genome Sequencing.</title>
        <authorList>
            <person name="Lai Q."/>
            <person name="Li G."/>
            <person name="Shao Z."/>
        </authorList>
    </citation>
    <scope>NUCLEOTIDE SEQUENCE [LARGE SCALE GENOMIC DNA]</scope>
    <source>
        <strain evidence="1 2">LMG 25204</strain>
    </source>
</reference>
<comment type="caution">
    <text evidence="1">The sequence shown here is derived from an EMBL/GenBank/DDBJ whole genome shotgun (WGS) entry which is preliminary data.</text>
</comment>
<dbReference type="RefSeq" id="WP_043773211.1">
    <property type="nucleotide sequence ID" value="NZ_JAME01000027.1"/>
</dbReference>
<keyword evidence="1" id="KW-0648">Protein biosynthesis</keyword>
<organism evidence="1 2">
    <name type="scientific">Roseivivax isoporae LMG 25204</name>
    <dbReference type="NCBI Taxonomy" id="1449351"/>
    <lineage>
        <taxon>Bacteria</taxon>
        <taxon>Pseudomonadati</taxon>
        <taxon>Pseudomonadota</taxon>
        <taxon>Alphaproteobacteria</taxon>
        <taxon>Rhodobacterales</taxon>
        <taxon>Roseobacteraceae</taxon>
        <taxon>Roseivivax</taxon>
    </lineage>
</organism>